<comment type="caution">
    <text evidence="1">The sequence shown here is derived from an EMBL/GenBank/DDBJ whole genome shotgun (WGS) entry which is preliminary data.</text>
</comment>
<dbReference type="AlphaFoldDB" id="A0AAV5AVP8"/>
<keyword evidence="4" id="KW-1185">Reference proteome</keyword>
<dbReference type="Proteomes" id="UP001207736">
    <property type="component" value="Unassembled WGS sequence"/>
</dbReference>
<protein>
    <submittedName>
        <fullName evidence="1">Uncharacterized protein</fullName>
    </submittedName>
</protein>
<sequence>MNITEINSTDKAKKKIKAIAKANHLEYDLVYAIISFHWNYDGVEGEWVNDLDKDQNFHERLEFVCKKLGLDQKSYSKEEVIDLIYSRLQTLDKQAIFENFLAGAKEKNYCAISPYASYHYLANATKDRLNSLIWKAKDLSNEKIIWGVFCKIFRGGSVDRYNLDYLFADLVLDLPFENQWVKTSDWTADFIKKINTDMKLTDLVKTLKEYCKGDKYTLQTILEALSYSGILPVENHPVSGIFIPDFRGKLSDHYPSNEWTYPLRFWTAK</sequence>
<dbReference type="RefSeq" id="WP_264845383.1">
    <property type="nucleotide sequence ID" value="NZ_BPMA01000011.1"/>
</dbReference>
<dbReference type="EMBL" id="BQKA01000031">
    <property type="protein sequence ID" value="GJM50619.1"/>
    <property type="molecule type" value="Genomic_DNA"/>
</dbReference>
<evidence type="ECO:0000313" key="4">
    <source>
        <dbReference type="Proteomes" id="UP001208692"/>
    </source>
</evidence>
<reference evidence="1 4" key="1">
    <citation type="submission" date="2021-11" db="EMBL/GenBank/DDBJ databases">
        <title>Draft genome sequence of Capnocytophaga sp. strain KC07075 isolated from cat oral cavity.</title>
        <authorList>
            <person name="Suzuki M."/>
            <person name="Imaoka K."/>
            <person name="Kimura M."/>
            <person name="Morikawa S."/>
            <person name="Maeda K."/>
        </authorList>
    </citation>
    <scope>NUCLEOTIDE SEQUENCE</scope>
    <source>
        <strain evidence="1">KC07075</strain>
        <strain evidence="2 4">KC07079</strain>
    </source>
</reference>
<evidence type="ECO:0000313" key="1">
    <source>
        <dbReference type="EMBL" id="GJM50619.1"/>
    </source>
</evidence>
<accession>A0AAV5AVP8</accession>
<evidence type="ECO:0000313" key="3">
    <source>
        <dbReference type="Proteomes" id="UP001207736"/>
    </source>
</evidence>
<evidence type="ECO:0000313" key="2">
    <source>
        <dbReference type="EMBL" id="GJM53356.1"/>
    </source>
</evidence>
<proteinExistence type="predicted"/>
<dbReference type="Proteomes" id="UP001208692">
    <property type="component" value="Unassembled WGS sequence"/>
</dbReference>
<name>A0AAV5AVP8_9FLAO</name>
<organism evidence="1 3">
    <name type="scientific">Capnocytophaga catalasegens</name>
    <dbReference type="NCBI Taxonomy" id="1004260"/>
    <lineage>
        <taxon>Bacteria</taxon>
        <taxon>Pseudomonadati</taxon>
        <taxon>Bacteroidota</taxon>
        <taxon>Flavobacteriia</taxon>
        <taxon>Flavobacteriales</taxon>
        <taxon>Flavobacteriaceae</taxon>
        <taxon>Capnocytophaga</taxon>
    </lineage>
</organism>
<dbReference type="EMBL" id="BQKB01000038">
    <property type="protein sequence ID" value="GJM53356.1"/>
    <property type="molecule type" value="Genomic_DNA"/>
</dbReference>
<gene>
    <name evidence="1" type="ORF">RCZ15_15920</name>
    <name evidence="2" type="ORF">RCZ16_16730</name>
</gene>